<evidence type="ECO:0000313" key="2">
    <source>
        <dbReference type="Proteomes" id="UP000215914"/>
    </source>
</evidence>
<dbReference type="EMBL" id="CM007891">
    <property type="protein sequence ID" value="OTG34798.1"/>
    <property type="molecule type" value="Genomic_DNA"/>
</dbReference>
<name>A0A251VGM8_HELAN</name>
<proteinExistence type="predicted"/>
<sequence length="69" mass="8031">MQNYLGFSIRGLCRITWVSQLGFPYRIINIIGIDFSESCYNSSLECVLRLDKRVLDMNVCYTPKVCFKV</sequence>
<dbReference type="InParanoid" id="A0A251VGM8"/>
<gene>
    <name evidence="1" type="ORF">HannXRQ_Chr02g0049771</name>
</gene>
<evidence type="ECO:0000313" key="1">
    <source>
        <dbReference type="EMBL" id="OTG34798.1"/>
    </source>
</evidence>
<organism evidence="1 2">
    <name type="scientific">Helianthus annuus</name>
    <name type="common">Common sunflower</name>
    <dbReference type="NCBI Taxonomy" id="4232"/>
    <lineage>
        <taxon>Eukaryota</taxon>
        <taxon>Viridiplantae</taxon>
        <taxon>Streptophyta</taxon>
        <taxon>Embryophyta</taxon>
        <taxon>Tracheophyta</taxon>
        <taxon>Spermatophyta</taxon>
        <taxon>Magnoliopsida</taxon>
        <taxon>eudicotyledons</taxon>
        <taxon>Gunneridae</taxon>
        <taxon>Pentapetalae</taxon>
        <taxon>asterids</taxon>
        <taxon>campanulids</taxon>
        <taxon>Asterales</taxon>
        <taxon>Asteraceae</taxon>
        <taxon>Asteroideae</taxon>
        <taxon>Heliantheae alliance</taxon>
        <taxon>Heliantheae</taxon>
        <taxon>Helianthus</taxon>
    </lineage>
</organism>
<keyword evidence="2" id="KW-1185">Reference proteome</keyword>
<protein>
    <submittedName>
        <fullName evidence="1">Uncharacterized protein</fullName>
    </submittedName>
</protein>
<dbReference type="AlphaFoldDB" id="A0A251VGM8"/>
<reference evidence="2" key="1">
    <citation type="journal article" date="2017" name="Nature">
        <title>The sunflower genome provides insights into oil metabolism, flowering and Asterid evolution.</title>
        <authorList>
            <person name="Badouin H."/>
            <person name="Gouzy J."/>
            <person name="Grassa C.J."/>
            <person name="Murat F."/>
            <person name="Staton S.E."/>
            <person name="Cottret L."/>
            <person name="Lelandais-Briere C."/>
            <person name="Owens G.L."/>
            <person name="Carrere S."/>
            <person name="Mayjonade B."/>
            <person name="Legrand L."/>
            <person name="Gill N."/>
            <person name="Kane N.C."/>
            <person name="Bowers J.E."/>
            <person name="Hubner S."/>
            <person name="Bellec A."/>
            <person name="Berard A."/>
            <person name="Berges H."/>
            <person name="Blanchet N."/>
            <person name="Boniface M.C."/>
            <person name="Brunel D."/>
            <person name="Catrice O."/>
            <person name="Chaidir N."/>
            <person name="Claudel C."/>
            <person name="Donnadieu C."/>
            <person name="Faraut T."/>
            <person name="Fievet G."/>
            <person name="Helmstetter N."/>
            <person name="King M."/>
            <person name="Knapp S.J."/>
            <person name="Lai Z."/>
            <person name="Le Paslier M.C."/>
            <person name="Lippi Y."/>
            <person name="Lorenzon L."/>
            <person name="Mandel J.R."/>
            <person name="Marage G."/>
            <person name="Marchand G."/>
            <person name="Marquand E."/>
            <person name="Bret-Mestries E."/>
            <person name="Morien E."/>
            <person name="Nambeesan S."/>
            <person name="Nguyen T."/>
            <person name="Pegot-Espagnet P."/>
            <person name="Pouilly N."/>
            <person name="Raftis F."/>
            <person name="Sallet E."/>
            <person name="Schiex T."/>
            <person name="Thomas J."/>
            <person name="Vandecasteele C."/>
            <person name="Vares D."/>
            <person name="Vear F."/>
            <person name="Vautrin S."/>
            <person name="Crespi M."/>
            <person name="Mangin B."/>
            <person name="Burke J.M."/>
            <person name="Salse J."/>
            <person name="Munos S."/>
            <person name="Vincourt P."/>
            <person name="Rieseberg L.H."/>
            <person name="Langlade N.B."/>
        </authorList>
    </citation>
    <scope>NUCLEOTIDE SEQUENCE [LARGE SCALE GENOMIC DNA]</scope>
    <source>
        <strain evidence="2">cv. SF193</strain>
    </source>
</reference>
<accession>A0A251VGM8</accession>
<dbReference type="Proteomes" id="UP000215914">
    <property type="component" value="Chromosome 2"/>
</dbReference>